<evidence type="ECO:0000256" key="2">
    <source>
        <dbReference type="ARBA" id="ARBA00023295"/>
    </source>
</evidence>
<feature type="region of interest" description="Disordered" evidence="3">
    <location>
        <begin position="521"/>
        <end position="542"/>
    </location>
</feature>
<feature type="region of interest" description="Disordered" evidence="3">
    <location>
        <begin position="1011"/>
        <end position="1052"/>
    </location>
</feature>
<keyword evidence="1" id="KW-0378">Hydrolase</keyword>
<protein>
    <recommendedName>
        <fullName evidence="6">Atrophied bacterial Ig domain-containing protein</fullName>
    </recommendedName>
</protein>
<dbReference type="RefSeq" id="WP_109137950.1">
    <property type="nucleotide sequence ID" value="NZ_QFFN01000033.1"/>
</dbReference>
<evidence type="ECO:0000256" key="3">
    <source>
        <dbReference type="SAM" id="MobiDB-lite"/>
    </source>
</evidence>
<feature type="compositionally biased region" description="Polar residues" evidence="3">
    <location>
        <begin position="521"/>
        <end position="531"/>
    </location>
</feature>
<keyword evidence="4" id="KW-1133">Transmembrane helix</keyword>
<name>A0A2U2MQN3_9BIFI</name>
<feature type="domain" description="Atrophied bacterial Ig" evidence="6">
    <location>
        <begin position="383"/>
        <end position="469"/>
    </location>
</feature>
<evidence type="ECO:0000313" key="7">
    <source>
        <dbReference type="EMBL" id="PWG59162.1"/>
    </source>
</evidence>
<gene>
    <name evidence="7" type="ORF">DF200_09040</name>
</gene>
<dbReference type="EMBL" id="QFFN01000033">
    <property type="protein sequence ID" value="PWG59162.1"/>
    <property type="molecule type" value="Genomic_DNA"/>
</dbReference>
<dbReference type="SUPFAM" id="SSF49899">
    <property type="entry name" value="Concanavalin A-like lectins/glucanases"/>
    <property type="match status" value="1"/>
</dbReference>
<dbReference type="InterPro" id="IPR013320">
    <property type="entry name" value="ConA-like_dom_sf"/>
</dbReference>
<dbReference type="InterPro" id="IPR046780">
    <property type="entry name" value="aBig_2"/>
</dbReference>
<dbReference type="SUPFAM" id="SSF75005">
    <property type="entry name" value="Arabinanase/levansucrase/invertase"/>
    <property type="match status" value="1"/>
</dbReference>
<dbReference type="InterPro" id="IPR023296">
    <property type="entry name" value="Glyco_hydro_beta-prop_sf"/>
</dbReference>
<evidence type="ECO:0000256" key="5">
    <source>
        <dbReference type="SAM" id="SignalP"/>
    </source>
</evidence>
<dbReference type="Pfam" id="PF07554">
    <property type="entry name" value="FIVAR"/>
    <property type="match status" value="1"/>
</dbReference>
<evidence type="ECO:0000256" key="1">
    <source>
        <dbReference type="ARBA" id="ARBA00022801"/>
    </source>
</evidence>
<accession>A0A2U2MQN3</accession>
<dbReference type="Pfam" id="PF13385">
    <property type="entry name" value="Laminin_G_3"/>
    <property type="match status" value="1"/>
</dbReference>
<dbReference type="AlphaFoldDB" id="A0A2U2MQN3"/>
<keyword evidence="5" id="KW-0732">Signal</keyword>
<keyword evidence="2" id="KW-0326">Glycosidase</keyword>
<organism evidence="7 8">
    <name type="scientific">Bifidobacterium catulorum</name>
    <dbReference type="NCBI Taxonomy" id="1630173"/>
    <lineage>
        <taxon>Bacteria</taxon>
        <taxon>Bacillati</taxon>
        <taxon>Actinomycetota</taxon>
        <taxon>Actinomycetes</taxon>
        <taxon>Bifidobacteriales</taxon>
        <taxon>Bifidobacteriaceae</taxon>
        <taxon>Bifidobacterium</taxon>
    </lineage>
</organism>
<dbReference type="CDD" id="cd08983">
    <property type="entry name" value="GH43_Bt3655-like"/>
    <property type="match status" value="1"/>
</dbReference>
<keyword evidence="8" id="KW-1185">Reference proteome</keyword>
<comment type="caution">
    <text evidence="7">The sequence shown here is derived from an EMBL/GenBank/DDBJ whole genome shotgun (WGS) entry which is preliminary data.</text>
</comment>
<proteinExistence type="predicted"/>
<feature type="signal peptide" evidence="5">
    <location>
        <begin position="1"/>
        <end position="26"/>
    </location>
</feature>
<feature type="chain" id="PRO_5015712850" description="Atrophied bacterial Ig domain-containing protein" evidence="5">
    <location>
        <begin position="27"/>
        <end position="1086"/>
    </location>
</feature>
<evidence type="ECO:0000313" key="8">
    <source>
        <dbReference type="Proteomes" id="UP000245753"/>
    </source>
</evidence>
<dbReference type="OrthoDB" id="9758923at2"/>
<sequence length="1086" mass="114295">MGNWKKAMAIIATVPMLMTLAPAANAADAPTQPATQTAAAQQALQAAVAQTTTAATSTAAAKAAKAAEGPSDLANYTNDANLIADYNFNDVKADQTGTLTDATKEVKATINGKAAVTTNATDKSTALTLGAGNWLNLTNADGSAVLGGRHAVTISYDSQANQTTAGWSVFAAPNATAQTYGKEHYLGVMDQTGKITAERYNNTSGRNSDANVSGTSNANWKHVDIVVADEFSALYVDGKQQAVSTKTSGATLPAILGDNGGVLQIGKGNWVNGEYFTGAIDNLKIYDATDAAVTDVLNNLTIADTATKDFTVPVASNGVAIAWTSDNAAITIDAKTGKATVKRPAANAASDVKVTLTASPNKAEDYTFTVTVPREESNDVKAQADLAAIDLGSLTDVRSDITLPTTGEKYGSDIVWTSSAPTVISDTVSDKGAAPGVVTRNKDGDKIVVLTARVKGSELTRRFVATVKQAPAKAASEATEDYLFAHFTGTEGRTTDEQIYFATSKDGSKWIDTHTNGNPVLTWDKSQTGNSRGKDDGVRDPYLVRSPEGDTVYLIATELSIHNRGGWGAAAATSTGSPNLIVWESHDMVTWSQPRAVDVASKIPDAGMAWAPEAYWDNDKQQYMVYWATASDASNESGDHTNMYYSTTRDFVHFSDPVKWIDRTLSVIDTTMIKADDGYYYRVSGDTYLGIERSKNPYATTTTTGGSLTSMDGYYNTGDDPDQWTLVGTFGDLTGTGLTGRQLEGPELFFYSTDDIQTNAAGKKMKYGLMWDQYSSGKGYTPYRSADLGSTDKNDWGFASDVNFGSLKKRHGTILPITAAEYQAIMDTYNGKDDVTNNYATTAADKRSLTVLDANDRAASEATIAVGENATFTAVANDPDDALTSVKWEVKDASKVEMAVQNAKSRSVKTNEATFTGKQVGTTTVTATSTEDPSLTATFTIHVVKADLDYSKLQAAIDAAGTKKEADYTADSWNTFAAALGAARAMLTNDNATQKDVNAAASALVSATEALKAKPSTPVEPGGKPSEGDGNGGKTDATGKADAQSESAGSNTSMLSRTGVAVGAVALVAVALAGAGVALELRRRRS</sequence>
<dbReference type="Gene3D" id="2.60.120.200">
    <property type="match status" value="1"/>
</dbReference>
<dbReference type="GO" id="GO:0016798">
    <property type="term" value="F:hydrolase activity, acting on glycosyl bonds"/>
    <property type="evidence" value="ECO:0007669"/>
    <property type="project" value="UniProtKB-KW"/>
</dbReference>
<dbReference type="Gene3D" id="2.115.10.20">
    <property type="entry name" value="Glycosyl hydrolase domain, family 43"/>
    <property type="match status" value="1"/>
</dbReference>
<keyword evidence="4" id="KW-0812">Transmembrane</keyword>
<reference evidence="7 8" key="1">
    <citation type="journal article" date="2018" name="Int. J. Syst. Evol. Microbiol.">
        <title>Bifidobacterium catulorum sp. nov., a novel taxon from the faeces of the baby common marmoset (Callithrix jacchus).</title>
        <authorList>
            <person name="Modesto M."/>
            <person name="Michelini S."/>
            <person name="Oki K."/>
            <person name="Biavati B."/>
            <person name="Watanabe K."/>
            <person name="Mattarelli P."/>
        </authorList>
    </citation>
    <scope>NUCLEOTIDE SEQUENCE [LARGE SCALE GENOMIC DNA]</scope>
    <source>
        <strain evidence="7 8">MRM 8.19</strain>
    </source>
</reference>
<dbReference type="InterPro" id="IPR050727">
    <property type="entry name" value="GH43_arabinanases"/>
</dbReference>
<dbReference type="PANTHER" id="PTHR43301">
    <property type="entry name" value="ARABINAN ENDO-1,5-ALPHA-L-ARABINOSIDASE"/>
    <property type="match status" value="1"/>
</dbReference>
<dbReference type="Pfam" id="PF20578">
    <property type="entry name" value="aBig_2"/>
    <property type="match status" value="2"/>
</dbReference>
<dbReference type="Gene3D" id="1.20.1270.90">
    <property type="entry name" value="AF1782-like"/>
    <property type="match status" value="1"/>
</dbReference>
<dbReference type="Gene3D" id="2.60.40.1080">
    <property type="match status" value="1"/>
</dbReference>
<feature type="transmembrane region" description="Helical" evidence="4">
    <location>
        <begin position="1060"/>
        <end position="1081"/>
    </location>
</feature>
<keyword evidence="4" id="KW-0472">Membrane</keyword>
<dbReference type="Proteomes" id="UP000245753">
    <property type="component" value="Unassembled WGS sequence"/>
</dbReference>
<dbReference type="PANTHER" id="PTHR43301:SF3">
    <property type="entry name" value="ARABINAN ENDO-1,5-ALPHA-L-ARABINOSIDASE A-RELATED"/>
    <property type="match status" value="1"/>
</dbReference>
<feature type="domain" description="Atrophied bacterial Ig" evidence="6">
    <location>
        <begin position="298"/>
        <end position="373"/>
    </location>
</feature>
<evidence type="ECO:0000256" key="4">
    <source>
        <dbReference type="SAM" id="Phobius"/>
    </source>
</evidence>
<evidence type="ECO:0000259" key="6">
    <source>
        <dbReference type="Pfam" id="PF20578"/>
    </source>
</evidence>